<dbReference type="EMBL" id="JAIZAY010000002">
    <property type="protein sequence ID" value="KAJ8046338.1"/>
    <property type="molecule type" value="Genomic_DNA"/>
</dbReference>
<protein>
    <submittedName>
        <fullName evidence="3">Uncharacterized protein</fullName>
    </submittedName>
</protein>
<proteinExistence type="predicted"/>
<evidence type="ECO:0000313" key="3">
    <source>
        <dbReference type="EMBL" id="KAJ8046338.1"/>
    </source>
</evidence>
<dbReference type="AlphaFoldDB" id="A0A9Q1CJD0"/>
<feature type="compositionally biased region" description="Polar residues" evidence="1">
    <location>
        <begin position="23"/>
        <end position="43"/>
    </location>
</feature>
<gene>
    <name evidence="3" type="ORF">HOLleu_04978</name>
</gene>
<organism evidence="3 4">
    <name type="scientific">Holothuria leucospilota</name>
    <name type="common">Black long sea cucumber</name>
    <name type="synonym">Mertensiothuria leucospilota</name>
    <dbReference type="NCBI Taxonomy" id="206669"/>
    <lineage>
        <taxon>Eukaryota</taxon>
        <taxon>Metazoa</taxon>
        <taxon>Echinodermata</taxon>
        <taxon>Eleutherozoa</taxon>
        <taxon>Echinozoa</taxon>
        <taxon>Holothuroidea</taxon>
        <taxon>Aspidochirotacea</taxon>
        <taxon>Aspidochirotida</taxon>
        <taxon>Holothuriidae</taxon>
        <taxon>Holothuria</taxon>
    </lineage>
</organism>
<keyword evidence="4" id="KW-1185">Reference proteome</keyword>
<feature type="region of interest" description="Disordered" evidence="1">
    <location>
        <begin position="23"/>
        <end position="46"/>
    </location>
</feature>
<evidence type="ECO:0000313" key="4">
    <source>
        <dbReference type="Proteomes" id="UP001152320"/>
    </source>
</evidence>
<evidence type="ECO:0000256" key="1">
    <source>
        <dbReference type="SAM" id="MobiDB-lite"/>
    </source>
</evidence>
<name>A0A9Q1CJD0_HOLLE</name>
<dbReference type="Proteomes" id="UP001152320">
    <property type="component" value="Chromosome 2"/>
</dbReference>
<evidence type="ECO:0000256" key="2">
    <source>
        <dbReference type="SAM" id="Phobius"/>
    </source>
</evidence>
<sequence>MQGSPEEVLSQNTSFFSEWNKLYSSSSGKHPSADIPSTNNSTKHYTERSNYGILPTARSGSVNERISAPLRDYSNINKDGALLVKPETYEVGSISWKVYFFYLKSMGFIFIPLMVITMSVRVATEVQQGLLFARWTETGKKGPLVRKYWLT</sequence>
<comment type="caution">
    <text evidence="3">The sequence shown here is derived from an EMBL/GenBank/DDBJ whole genome shotgun (WGS) entry which is preliminary data.</text>
</comment>
<keyword evidence="2" id="KW-0472">Membrane</keyword>
<feature type="transmembrane region" description="Helical" evidence="2">
    <location>
        <begin position="99"/>
        <end position="120"/>
    </location>
</feature>
<keyword evidence="2" id="KW-0812">Transmembrane</keyword>
<keyword evidence="2" id="KW-1133">Transmembrane helix</keyword>
<accession>A0A9Q1CJD0</accession>
<reference evidence="3" key="1">
    <citation type="submission" date="2021-10" db="EMBL/GenBank/DDBJ databases">
        <title>Tropical sea cucumber genome reveals ecological adaptation and Cuvierian tubules defense mechanism.</title>
        <authorList>
            <person name="Chen T."/>
        </authorList>
    </citation>
    <scope>NUCLEOTIDE SEQUENCE</scope>
    <source>
        <strain evidence="3">Nanhai2018</strain>
        <tissue evidence="3">Muscle</tissue>
    </source>
</reference>